<dbReference type="CDD" id="cd01422">
    <property type="entry name" value="MGS"/>
    <property type="match status" value="1"/>
</dbReference>
<evidence type="ECO:0000259" key="2">
    <source>
        <dbReference type="PROSITE" id="PS51855"/>
    </source>
</evidence>
<dbReference type="Pfam" id="PF02142">
    <property type="entry name" value="MGS"/>
    <property type="match status" value="1"/>
</dbReference>
<reference evidence="3" key="1">
    <citation type="submission" date="2022-09" db="EMBL/GenBank/DDBJ databases">
        <title>genome sequence of Deinococcus rubellus.</title>
        <authorList>
            <person name="Srinivasan S."/>
        </authorList>
    </citation>
    <scope>NUCLEOTIDE SEQUENCE</scope>
    <source>
        <strain evidence="3">Ant6</strain>
    </source>
</reference>
<dbReference type="Proteomes" id="UP001060261">
    <property type="component" value="Chromosome"/>
</dbReference>
<sequence>MASPENPSSTSNTRSGKHQVALIAHDKKKLELALFALSHRELLSRFHLVATGTTGSILQKQTGLKVERVLSGPLGGDQQIGARIALEQVRAVFFFRDPLTAQPHEPDVSALVRLCDVHDIPLATNPASAEALILWLAREEAQADAAGAVSSLSGQGR</sequence>
<comment type="function">
    <text evidence="1">Catalyzes the formation of methylglyoxal from dihydroxyacetone phosphate.</text>
</comment>
<evidence type="ECO:0000256" key="1">
    <source>
        <dbReference type="HAMAP-Rule" id="MF_00549"/>
    </source>
</evidence>
<dbReference type="PANTHER" id="PTHR30492">
    <property type="entry name" value="METHYLGLYOXAL SYNTHASE"/>
    <property type="match status" value="1"/>
</dbReference>
<gene>
    <name evidence="1" type="primary">mgsA</name>
    <name evidence="3" type="ORF">N0D28_06435</name>
</gene>
<dbReference type="PROSITE" id="PS01335">
    <property type="entry name" value="METHYLGLYOXAL_SYNTH"/>
    <property type="match status" value="1"/>
</dbReference>
<proteinExistence type="inferred from homology"/>
<name>A0ABY5YLR3_9DEIO</name>
<accession>A0ABY5YLR3</accession>
<organism evidence="3 4">
    <name type="scientific">Deinococcus rubellus</name>
    <dbReference type="NCBI Taxonomy" id="1889240"/>
    <lineage>
        <taxon>Bacteria</taxon>
        <taxon>Thermotogati</taxon>
        <taxon>Deinococcota</taxon>
        <taxon>Deinococci</taxon>
        <taxon>Deinococcales</taxon>
        <taxon>Deinococcaceae</taxon>
        <taxon>Deinococcus</taxon>
    </lineage>
</organism>
<feature type="binding site" evidence="1">
    <location>
        <begin position="71"/>
        <end position="72"/>
    </location>
    <ligand>
        <name>substrate</name>
    </ligand>
</feature>
<dbReference type="GO" id="GO:0008929">
    <property type="term" value="F:methylglyoxal synthase activity"/>
    <property type="evidence" value="ECO:0007669"/>
    <property type="project" value="UniProtKB-EC"/>
</dbReference>
<keyword evidence="4" id="KW-1185">Reference proteome</keyword>
<dbReference type="SUPFAM" id="SSF52335">
    <property type="entry name" value="Methylglyoxal synthase-like"/>
    <property type="match status" value="1"/>
</dbReference>
<dbReference type="InterPro" id="IPR036914">
    <property type="entry name" value="MGS-like_dom_sf"/>
</dbReference>
<dbReference type="InterPro" id="IPR004363">
    <property type="entry name" value="Methylgl_synth"/>
</dbReference>
<dbReference type="SMART" id="SM00851">
    <property type="entry name" value="MGS"/>
    <property type="match status" value="1"/>
</dbReference>
<dbReference type="InterPro" id="IPR011607">
    <property type="entry name" value="MGS-like_dom"/>
</dbReference>
<dbReference type="EMBL" id="CP104213">
    <property type="protein sequence ID" value="UWX65287.1"/>
    <property type="molecule type" value="Genomic_DNA"/>
</dbReference>
<keyword evidence="1 3" id="KW-0456">Lyase</keyword>
<evidence type="ECO:0000313" key="4">
    <source>
        <dbReference type="Proteomes" id="UP001060261"/>
    </source>
</evidence>
<dbReference type="NCBIfam" id="TIGR00160">
    <property type="entry name" value="MGSA"/>
    <property type="match status" value="1"/>
</dbReference>
<comment type="similarity">
    <text evidence="1">Belongs to the methylglyoxal synthase family.</text>
</comment>
<feature type="binding site" evidence="1">
    <location>
        <position position="104"/>
    </location>
    <ligand>
        <name>substrate</name>
    </ligand>
</feature>
<dbReference type="PANTHER" id="PTHR30492:SF0">
    <property type="entry name" value="METHYLGLYOXAL SYNTHASE"/>
    <property type="match status" value="1"/>
</dbReference>
<dbReference type="RefSeq" id="WP_260561543.1">
    <property type="nucleotide sequence ID" value="NZ_BAABEC010000164.1"/>
</dbReference>
<feature type="binding site" evidence="1">
    <location>
        <begin position="51"/>
        <end position="54"/>
    </location>
    <ligand>
        <name>substrate</name>
    </ligand>
</feature>
<dbReference type="HAMAP" id="MF_00549">
    <property type="entry name" value="Methylglyoxal_synth"/>
    <property type="match status" value="1"/>
</dbReference>
<feature type="binding site" evidence="1">
    <location>
        <position position="25"/>
    </location>
    <ligand>
        <name>substrate</name>
    </ligand>
</feature>
<comment type="catalytic activity">
    <reaction evidence="1">
        <text>dihydroxyacetone phosphate = methylglyoxal + phosphate</text>
        <dbReference type="Rhea" id="RHEA:17937"/>
        <dbReference type="ChEBI" id="CHEBI:17158"/>
        <dbReference type="ChEBI" id="CHEBI:43474"/>
        <dbReference type="ChEBI" id="CHEBI:57642"/>
        <dbReference type="EC" id="4.2.3.3"/>
    </reaction>
</comment>
<dbReference type="PIRSF" id="PIRSF006614">
    <property type="entry name" value="Methylglyox_syn"/>
    <property type="match status" value="1"/>
</dbReference>
<dbReference type="PROSITE" id="PS51855">
    <property type="entry name" value="MGS"/>
    <property type="match status" value="1"/>
</dbReference>
<dbReference type="EC" id="4.2.3.3" evidence="1"/>
<feature type="active site" description="Proton donor/acceptor" evidence="1">
    <location>
        <position position="77"/>
    </location>
</feature>
<feature type="binding site" evidence="1">
    <location>
        <position position="29"/>
    </location>
    <ligand>
        <name>substrate</name>
    </ligand>
</feature>
<protein>
    <recommendedName>
        <fullName evidence="1">Methylglyoxal synthase</fullName>
        <shortName evidence="1">MGS</shortName>
        <ecNumber evidence="1">4.2.3.3</ecNumber>
    </recommendedName>
</protein>
<evidence type="ECO:0000313" key="3">
    <source>
        <dbReference type="EMBL" id="UWX65287.1"/>
    </source>
</evidence>
<dbReference type="Gene3D" id="3.40.50.1380">
    <property type="entry name" value="Methylglyoxal synthase-like domain"/>
    <property type="match status" value="1"/>
</dbReference>
<dbReference type="NCBIfam" id="NF003559">
    <property type="entry name" value="PRK05234.1"/>
    <property type="match status" value="1"/>
</dbReference>
<dbReference type="InterPro" id="IPR018148">
    <property type="entry name" value="Methylglyoxal_synth_AS"/>
</dbReference>
<feature type="domain" description="MGS-like" evidence="2">
    <location>
        <begin position="9"/>
        <end position="157"/>
    </location>
</feature>